<dbReference type="Pfam" id="PF19266">
    <property type="entry name" value="CIS_tube"/>
    <property type="match status" value="1"/>
</dbReference>
<dbReference type="Pfam" id="PF01476">
    <property type="entry name" value="LysM"/>
    <property type="match status" value="1"/>
</dbReference>
<dbReference type="OrthoDB" id="9815939at2"/>
<feature type="domain" description="LysM" evidence="2">
    <location>
        <begin position="198"/>
        <end position="245"/>
    </location>
</feature>
<sequence length="253" mass="27056">MAEQIVLSATATTTSTAQPGAGGRPKLQHAWLDLRDPPPAKGSLDPGPSRGRIDFQFNPRELTVSKSAKWDRGSQKNNAKSDPPQFKGPDPSKLSVEMFLDASDVQDASVVEKVEQLFACCVPTKESLRKKPGSPPWVIFSWGQMSGFPSYVSSVSVKYTLFTPDGLPIRATATVGIEEISGEHSGQNPTSGALTAQTVHTVVAGDSLPSIAWREYGDPTVWRVIAERNGIDDPMRLPAGTALFIPAAEDLGG</sequence>
<feature type="region of interest" description="Disordered" evidence="1">
    <location>
        <begin position="1"/>
        <end position="93"/>
    </location>
</feature>
<dbReference type="InterPro" id="IPR036779">
    <property type="entry name" value="LysM_dom_sf"/>
</dbReference>
<reference evidence="3 4" key="1">
    <citation type="submission" date="2016-10" db="EMBL/GenBank/DDBJ databases">
        <authorList>
            <person name="de Groot N.N."/>
        </authorList>
    </citation>
    <scope>NUCLEOTIDE SEQUENCE [LARGE SCALE GENOMIC DNA]</scope>
    <source>
        <strain evidence="3 4">DSM 45317</strain>
    </source>
</reference>
<dbReference type="InterPro" id="IPR018392">
    <property type="entry name" value="LysM"/>
</dbReference>
<keyword evidence="4" id="KW-1185">Reference proteome</keyword>
<dbReference type="InterPro" id="IPR045361">
    <property type="entry name" value="CIS_tube_prot_N"/>
</dbReference>
<evidence type="ECO:0000313" key="3">
    <source>
        <dbReference type="EMBL" id="SFK68520.1"/>
    </source>
</evidence>
<proteinExistence type="predicted"/>
<evidence type="ECO:0000313" key="4">
    <source>
        <dbReference type="Proteomes" id="UP000199152"/>
    </source>
</evidence>
<dbReference type="InParanoid" id="A0A1I4BJH6"/>
<dbReference type="STRING" id="504800.SAMN04488085_10356"/>
<dbReference type="Proteomes" id="UP000199152">
    <property type="component" value="Unassembled WGS sequence"/>
</dbReference>
<dbReference type="CDD" id="cd00118">
    <property type="entry name" value="LysM"/>
    <property type="match status" value="1"/>
</dbReference>
<gene>
    <name evidence="3" type="ORF">SAMN04488085_10356</name>
</gene>
<dbReference type="EMBL" id="FOSW01000003">
    <property type="protein sequence ID" value="SFK68520.1"/>
    <property type="molecule type" value="Genomic_DNA"/>
</dbReference>
<feature type="compositionally biased region" description="Low complexity" evidence="1">
    <location>
        <begin position="8"/>
        <end position="17"/>
    </location>
</feature>
<organism evidence="3 4">
    <name type="scientific">Geodermatophilus ruber</name>
    <dbReference type="NCBI Taxonomy" id="504800"/>
    <lineage>
        <taxon>Bacteria</taxon>
        <taxon>Bacillati</taxon>
        <taxon>Actinomycetota</taxon>
        <taxon>Actinomycetes</taxon>
        <taxon>Geodermatophilales</taxon>
        <taxon>Geodermatophilaceae</taxon>
        <taxon>Geodermatophilus</taxon>
    </lineage>
</organism>
<dbReference type="AlphaFoldDB" id="A0A1I4BJH6"/>
<accession>A0A1I4BJH6</accession>
<evidence type="ECO:0000256" key="1">
    <source>
        <dbReference type="SAM" id="MobiDB-lite"/>
    </source>
</evidence>
<dbReference type="PROSITE" id="PS51782">
    <property type="entry name" value="LYSM"/>
    <property type="match status" value="1"/>
</dbReference>
<name>A0A1I4BJH6_9ACTN</name>
<dbReference type="RefSeq" id="WP_091322085.1">
    <property type="nucleotide sequence ID" value="NZ_FOSW01000003.1"/>
</dbReference>
<protein>
    <submittedName>
        <fullName evidence="3">LysM domain-containing protein</fullName>
    </submittedName>
</protein>
<dbReference type="Gene3D" id="3.10.350.10">
    <property type="entry name" value="LysM domain"/>
    <property type="match status" value="1"/>
</dbReference>
<evidence type="ECO:0000259" key="2">
    <source>
        <dbReference type="PROSITE" id="PS51782"/>
    </source>
</evidence>